<dbReference type="EMBL" id="JAVHJO010000002">
    <property type="protein sequence ID" value="KAK6542533.1"/>
    <property type="molecule type" value="Genomic_DNA"/>
</dbReference>
<protein>
    <submittedName>
        <fullName evidence="2">Uncharacterized protein</fullName>
    </submittedName>
</protein>
<dbReference type="Proteomes" id="UP001365542">
    <property type="component" value="Unassembled WGS sequence"/>
</dbReference>
<evidence type="ECO:0000256" key="1">
    <source>
        <dbReference type="SAM" id="MobiDB-lite"/>
    </source>
</evidence>
<gene>
    <name evidence="2" type="ORF">TWF694_006483</name>
</gene>
<proteinExistence type="predicted"/>
<sequence length="73" mass="8015">MGVPRWPGNSTTHCGSEEASIRKRPSSFEQQKLLLGKDLSTFEHTAHTTSSRVAADKLVEAAFSQCFTDYLGV</sequence>
<evidence type="ECO:0000313" key="2">
    <source>
        <dbReference type="EMBL" id="KAK6542533.1"/>
    </source>
</evidence>
<organism evidence="2 3">
    <name type="scientific">Orbilia ellipsospora</name>
    <dbReference type="NCBI Taxonomy" id="2528407"/>
    <lineage>
        <taxon>Eukaryota</taxon>
        <taxon>Fungi</taxon>
        <taxon>Dikarya</taxon>
        <taxon>Ascomycota</taxon>
        <taxon>Pezizomycotina</taxon>
        <taxon>Orbiliomycetes</taxon>
        <taxon>Orbiliales</taxon>
        <taxon>Orbiliaceae</taxon>
        <taxon>Orbilia</taxon>
    </lineage>
</organism>
<evidence type="ECO:0000313" key="3">
    <source>
        <dbReference type="Proteomes" id="UP001365542"/>
    </source>
</evidence>
<reference evidence="2 3" key="1">
    <citation type="submission" date="2019-10" db="EMBL/GenBank/DDBJ databases">
        <authorList>
            <person name="Palmer J.M."/>
        </authorList>
    </citation>
    <scope>NUCLEOTIDE SEQUENCE [LARGE SCALE GENOMIC DNA]</scope>
    <source>
        <strain evidence="2 3">TWF694</strain>
    </source>
</reference>
<feature type="region of interest" description="Disordered" evidence="1">
    <location>
        <begin position="1"/>
        <end position="25"/>
    </location>
</feature>
<name>A0AAV9XKM2_9PEZI</name>
<keyword evidence="3" id="KW-1185">Reference proteome</keyword>
<dbReference type="AlphaFoldDB" id="A0AAV9XKM2"/>
<accession>A0AAV9XKM2</accession>
<comment type="caution">
    <text evidence="2">The sequence shown here is derived from an EMBL/GenBank/DDBJ whole genome shotgun (WGS) entry which is preliminary data.</text>
</comment>